<sequence>MQDFSDKIVIVTGAASGIGEAIARDLAARGAKIVAADFNREGAEKLAGELGDQVRPFMVDVSKADQVKAMVDFTTSEFGGLDGAVNNAGIGAPDVKMGELDPDDWQKVIGVNLNGVFYGLRYQIPAMLERGGGAIVNMASILGAVGWSGASAYVAAKHGVLGLTQTAALEYAAQNMRVNAVGPGFIETPLIRENMSDEALAGLEAMHPVGRLGTPDEVAKLTAFLLSDQASFANGAYYPLDGGFLAR</sequence>
<dbReference type="PANTHER" id="PTHR24321">
    <property type="entry name" value="DEHYDROGENASES, SHORT CHAIN"/>
    <property type="match status" value="1"/>
</dbReference>
<reference evidence="3 4" key="1">
    <citation type="submission" date="2019-12" db="EMBL/GenBank/DDBJ databases">
        <title>Genomic-based taxomic classification of the family Erythrobacteraceae.</title>
        <authorList>
            <person name="Xu L."/>
        </authorList>
    </citation>
    <scope>NUCLEOTIDE SEQUENCE [LARGE SCALE GENOMIC DNA]</scope>
    <source>
        <strain evidence="3 4">LMG 29518</strain>
    </source>
</reference>
<dbReference type="PRINTS" id="PR00080">
    <property type="entry name" value="SDRFAMILY"/>
</dbReference>
<evidence type="ECO:0000313" key="3">
    <source>
        <dbReference type="EMBL" id="MXO66863.1"/>
    </source>
</evidence>
<protein>
    <submittedName>
        <fullName evidence="3">SDR family oxidoreductase</fullName>
    </submittedName>
</protein>
<dbReference type="Gene3D" id="3.40.50.720">
    <property type="entry name" value="NAD(P)-binding Rossmann-like Domain"/>
    <property type="match status" value="1"/>
</dbReference>
<dbReference type="InterPro" id="IPR002347">
    <property type="entry name" value="SDR_fam"/>
</dbReference>
<dbReference type="InterPro" id="IPR020904">
    <property type="entry name" value="Sc_DH/Rdtase_CS"/>
</dbReference>
<dbReference type="Pfam" id="PF13561">
    <property type="entry name" value="adh_short_C2"/>
    <property type="match status" value="1"/>
</dbReference>
<evidence type="ECO:0000256" key="2">
    <source>
        <dbReference type="ARBA" id="ARBA00023002"/>
    </source>
</evidence>
<dbReference type="InterPro" id="IPR036291">
    <property type="entry name" value="NAD(P)-bd_dom_sf"/>
</dbReference>
<dbReference type="PANTHER" id="PTHR24321:SF8">
    <property type="entry name" value="ESTRADIOL 17-BETA-DEHYDROGENASE 8-RELATED"/>
    <property type="match status" value="1"/>
</dbReference>
<dbReference type="OrthoDB" id="7170719at2"/>
<accession>A0A6I4TA22</accession>
<dbReference type="SUPFAM" id="SSF51735">
    <property type="entry name" value="NAD(P)-binding Rossmann-fold domains"/>
    <property type="match status" value="1"/>
</dbReference>
<keyword evidence="2" id="KW-0560">Oxidoreductase</keyword>
<comment type="caution">
    <text evidence="3">The sequence shown here is derived from an EMBL/GenBank/DDBJ whole genome shotgun (WGS) entry which is preliminary data.</text>
</comment>
<dbReference type="PROSITE" id="PS00061">
    <property type="entry name" value="ADH_SHORT"/>
    <property type="match status" value="1"/>
</dbReference>
<name>A0A6I4TA22_9SPHN</name>
<dbReference type="GO" id="GO:0016491">
    <property type="term" value="F:oxidoreductase activity"/>
    <property type="evidence" value="ECO:0007669"/>
    <property type="project" value="UniProtKB-KW"/>
</dbReference>
<evidence type="ECO:0000256" key="1">
    <source>
        <dbReference type="ARBA" id="ARBA00006484"/>
    </source>
</evidence>
<organism evidence="3 4">
    <name type="scientific">Altericroceibacterium endophyticum</name>
    <dbReference type="NCBI Taxonomy" id="1808508"/>
    <lineage>
        <taxon>Bacteria</taxon>
        <taxon>Pseudomonadati</taxon>
        <taxon>Pseudomonadota</taxon>
        <taxon>Alphaproteobacteria</taxon>
        <taxon>Sphingomonadales</taxon>
        <taxon>Erythrobacteraceae</taxon>
        <taxon>Altericroceibacterium</taxon>
    </lineage>
</organism>
<comment type="similarity">
    <text evidence="1">Belongs to the short-chain dehydrogenases/reductases (SDR) family.</text>
</comment>
<dbReference type="FunFam" id="3.40.50.720:FF:000084">
    <property type="entry name" value="Short-chain dehydrogenase reductase"/>
    <property type="match status" value="1"/>
</dbReference>
<dbReference type="EMBL" id="WTYT01000006">
    <property type="protein sequence ID" value="MXO66863.1"/>
    <property type="molecule type" value="Genomic_DNA"/>
</dbReference>
<dbReference type="NCBIfam" id="NF009466">
    <property type="entry name" value="PRK12826.1-2"/>
    <property type="match status" value="1"/>
</dbReference>
<proteinExistence type="inferred from homology"/>
<keyword evidence="4" id="KW-1185">Reference proteome</keyword>
<dbReference type="AlphaFoldDB" id="A0A6I4TA22"/>
<gene>
    <name evidence="3" type="ORF">GRI91_13945</name>
</gene>
<dbReference type="NCBIfam" id="NF005559">
    <property type="entry name" value="PRK07231.1"/>
    <property type="match status" value="1"/>
</dbReference>
<evidence type="ECO:0000313" key="4">
    <source>
        <dbReference type="Proteomes" id="UP000438476"/>
    </source>
</evidence>
<dbReference type="RefSeq" id="WP_160737299.1">
    <property type="nucleotide sequence ID" value="NZ_WTYT01000006.1"/>
</dbReference>
<dbReference type="Proteomes" id="UP000438476">
    <property type="component" value="Unassembled WGS sequence"/>
</dbReference>
<dbReference type="PRINTS" id="PR00081">
    <property type="entry name" value="GDHRDH"/>
</dbReference>